<dbReference type="PANTHER" id="PTHR23501">
    <property type="entry name" value="MAJOR FACILITATOR SUPERFAMILY"/>
    <property type="match status" value="1"/>
</dbReference>
<dbReference type="InterPro" id="IPR020846">
    <property type="entry name" value="MFS_dom"/>
</dbReference>
<evidence type="ECO:0000256" key="6">
    <source>
        <dbReference type="SAM" id="MobiDB-lite"/>
    </source>
</evidence>
<feature type="transmembrane region" description="Helical" evidence="7">
    <location>
        <begin position="259"/>
        <end position="278"/>
    </location>
</feature>
<feature type="region of interest" description="Disordered" evidence="6">
    <location>
        <begin position="1"/>
        <end position="51"/>
    </location>
</feature>
<feature type="domain" description="Major facilitator superfamily (MFS) profile" evidence="8">
    <location>
        <begin position="64"/>
        <end position="552"/>
    </location>
</feature>
<dbReference type="VEuPathDB" id="FungiDB:A9K55_001801"/>
<keyword evidence="3 7" id="KW-0812">Transmembrane</keyword>
<dbReference type="VEuPathDB" id="FungiDB:CCM_00309"/>
<feature type="transmembrane region" description="Helical" evidence="7">
    <location>
        <begin position="129"/>
        <end position="148"/>
    </location>
</feature>
<name>A0A2H4SRE0_CORMI</name>
<feature type="compositionally biased region" description="Basic and acidic residues" evidence="6">
    <location>
        <begin position="23"/>
        <end position="51"/>
    </location>
</feature>
<evidence type="ECO:0000256" key="3">
    <source>
        <dbReference type="ARBA" id="ARBA00022692"/>
    </source>
</evidence>
<accession>A0A2H4SRE0</accession>
<dbReference type="CDD" id="cd17502">
    <property type="entry name" value="MFS_Azr1_MDR_like"/>
    <property type="match status" value="1"/>
</dbReference>
<keyword evidence="4 7" id="KW-1133">Transmembrane helix</keyword>
<reference evidence="9 10" key="1">
    <citation type="journal article" date="2017" name="BMC Genomics">
        <title>Chromosome level assembly and secondary metabolite potential of the parasitic fungus Cordyceps militaris.</title>
        <authorList>
            <person name="Kramer G.J."/>
            <person name="Nodwell J.R."/>
        </authorList>
    </citation>
    <scope>NUCLEOTIDE SEQUENCE [LARGE SCALE GENOMIC DNA]</scope>
    <source>
        <strain evidence="9 10">ATCC 34164</strain>
    </source>
</reference>
<evidence type="ECO:0000313" key="9">
    <source>
        <dbReference type="EMBL" id="ATY65677.1"/>
    </source>
</evidence>
<feature type="transmembrane region" description="Helical" evidence="7">
    <location>
        <begin position="394"/>
        <end position="415"/>
    </location>
</feature>
<evidence type="ECO:0000256" key="2">
    <source>
        <dbReference type="ARBA" id="ARBA00022448"/>
    </source>
</evidence>
<dbReference type="GO" id="GO:0005886">
    <property type="term" value="C:plasma membrane"/>
    <property type="evidence" value="ECO:0007669"/>
    <property type="project" value="TreeGrafter"/>
</dbReference>
<proteinExistence type="predicted"/>
<feature type="transmembrane region" description="Helical" evidence="7">
    <location>
        <begin position="154"/>
        <end position="179"/>
    </location>
</feature>
<dbReference type="InterPro" id="IPR011701">
    <property type="entry name" value="MFS"/>
</dbReference>
<organism evidence="9 10">
    <name type="scientific">Cordyceps militaris</name>
    <name type="common">Caterpillar fungus</name>
    <name type="synonym">Clavaria militaris</name>
    <dbReference type="NCBI Taxonomy" id="73501"/>
    <lineage>
        <taxon>Eukaryota</taxon>
        <taxon>Fungi</taxon>
        <taxon>Dikarya</taxon>
        <taxon>Ascomycota</taxon>
        <taxon>Pezizomycotina</taxon>
        <taxon>Sordariomycetes</taxon>
        <taxon>Hypocreomycetidae</taxon>
        <taxon>Hypocreales</taxon>
        <taxon>Cordycipitaceae</taxon>
        <taxon>Cordyceps</taxon>
    </lineage>
</organism>
<feature type="transmembrane region" description="Helical" evidence="7">
    <location>
        <begin position="327"/>
        <end position="348"/>
    </location>
</feature>
<gene>
    <name evidence="9" type="ORF">A9K55_001801</name>
</gene>
<evidence type="ECO:0000256" key="5">
    <source>
        <dbReference type="ARBA" id="ARBA00023136"/>
    </source>
</evidence>
<feature type="transmembrane region" description="Helical" evidence="7">
    <location>
        <begin position="529"/>
        <end position="547"/>
    </location>
</feature>
<feature type="transmembrane region" description="Helical" evidence="7">
    <location>
        <begin position="186"/>
        <end position="205"/>
    </location>
</feature>
<dbReference type="SUPFAM" id="SSF103473">
    <property type="entry name" value="MFS general substrate transporter"/>
    <property type="match status" value="1"/>
</dbReference>
<dbReference type="FunFam" id="1.20.1720.10:FF:000012">
    <property type="entry name" value="MFS toxin efflux pump (AflT)"/>
    <property type="match status" value="1"/>
</dbReference>
<dbReference type="PRINTS" id="PR01035">
    <property type="entry name" value="TCRTETA"/>
</dbReference>
<dbReference type="Pfam" id="PF07690">
    <property type="entry name" value="MFS_1"/>
    <property type="match status" value="1"/>
</dbReference>
<sequence length="564" mass="59510">MATKNNTTMAEPEQFAGAGGEALPEHRQATADSKHSLSDEEKGISEPKAQNKDDYPQGLTLFFLTLALGLGMFMMALDNTIVATAIPKITDEFHGLSDVAWYGSAYFMTGGGFQPLWGKAYKYFPLKTTYLVAFFIFELGSLICGVAPTSTALIVGRAIAGIGAAGIGSGSYTLLAFAVEPARRPLYTGIIGAAYGAASVVAPLIGGVFADRVTWRWCFYINLPIGAVSAVIILVFFANPKLARPTEATWREKALQMDPVGVVFVMSAVIAYVLAMQAGGQTDAWNSAKVVGLLVGFVLIVAAFVGWEIYNGSRAMIESRLMRMNIVWVNAAYSFLVVASFFTIVYFLPIYFQSIDNVSPIMSGVRNIPFILAAIIGSILVGASIATNGISTPLMAIGAVLGTVACGLLYTFDIGTPTGNWIGYQILAGVAYGGAFQIPIIHAQGTAKPEDLSAITGIIMFSQTLGAAMVLSSAQSAFANRLIQVVTAAAPDIQPGALLATGATQIRAAFPPELLRTILLGYMSGIKTAFAILIGVTGLAILVLPFGDWKRLDPKALESIGAAA</sequence>
<feature type="transmembrane region" description="Helical" evidence="7">
    <location>
        <begin position="421"/>
        <end position="440"/>
    </location>
</feature>
<dbReference type="EMBL" id="CP023326">
    <property type="protein sequence ID" value="ATY65677.1"/>
    <property type="molecule type" value="Genomic_DNA"/>
</dbReference>
<feature type="transmembrane region" description="Helical" evidence="7">
    <location>
        <begin position="217"/>
        <end position="238"/>
    </location>
</feature>
<feature type="transmembrane region" description="Helical" evidence="7">
    <location>
        <begin position="58"/>
        <end position="77"/>
    </location>
</feature>
<feature type="transmembrane region" description="Helical" evidence="7">
    <location>
        <begin position="99"/>
        <end position="117"/>
    </location>
</feature>
<evidence type="ECO:0000256" key="1">
    <source>
        <dbReference type="ARBA" id="ARBA00004141"/>
    </source>
</evidence>
<feature type="transmembrane region" description="Helical" evidence="7">
    <location>
        <begin position="368"/>
        <end position="387"/>
    </location>
</feature>
<dbReference type="GO" id="GO:0022857">
    <property type="term" value="F:transmembrane transporter activity"/>
    <property type="evidence" value="ECO:0007669"/>
    <property type="project" value="InterPro"/>
</dbReference>
<dbReference type="PANTHER" id="PTHR23501:SF177">
    <property type="entry name" value="MAJOR FACILITATOR SUPERFAMILY (MFS) PROFILE DOMAIN-CONTAINING PROTEIN-RELATED"/>
    <property type="match status" value="1"/>
</dbReference>
<feature type="transmembrane region" description="Helical" evidence="7">
    <location>
        <begin position="452"/>
        <end position="471"/>
    </location>
</feature>
<evidence type="ECO:0000259" key="8">
    <source>
        <dbReference type="PROSITE" id="PS50850"/>
    </source>
</evidence>
<comment type="subcellular location">
    <subcellularLocation>
        <location evidence="1">Membrane</location>
        <topology evidence="1">Multi-pass membrane protein</topology>
    </subcellularLocation>
</comment>
<dbReference type="Gene3D" id="1.20.1250.20">
    <property type="entry name" value="MFS general substrate transporter like domains"/>
    <property type="match status" value="1"/>
</dbReference>
<dbReference type="PROSITE" id="PS50850">
    <property type="entry name" value="MFS"/>
    <property type="match status" value="1"/>
</dbReference>
<evidence type="ECO:0000256" key="4">
    <source>
        <dbReference type="ARBA" id="ARBA00022989"/>
    </source>
</evidence>
<dbReference type="AlphaFoldDB" id="A0A2H4SRE0"/>
<evidence type="ECO:0000313" key="10">
    <source>
        <dbReference type="Proteomes" id="UP000323067"/>
    </source>
</evidence>
<dbReference type="InterPro" id="IPR036259">
    <property type="entry name" value="MFS_trans_sf"/>
</dbReference>
<keyword evidence="5 7" id="KW-0472">Membrane</keyword>
<dbReference type="InterPro" id="IPR001958">
    <property type="entry name" value="Tet-R_TetA/multi-R_MdtG-like"/>
</dbReference>
<keyword evidence="2" id="KW-0813">Transport</keyword>
<protein>
    <submittedName>
        <fullName evidence="9">Efflux pump antibiotic resistance</fullName>
    </submittedName>
</protein>
<feature type="transmembrane region" description="Helical" evidence="7">
    <location>
        <begin position="290"/>
        <end position="307"/>
    </location>
</feature>
<evidence type="ECO:0000256" key="7">
    <source>
        <dbReference type="SAM" id="Phobius"/>
    </source>
</evidence>
<dbReference type="OrthoDB" id="10021397at2759"/>
<dbReference type="Proteomes" id="UP000323067">
    <property type="component" value="Chromosome iii"/>
</dbReference>